<accession>A0A5C1YRV1</accession>
<dbReference type="OrthoDB" id="7280667at2"/>
<organism evidence="2 3">
    <name type="scientific">Acetobacter vaccinii</name>
    <dbReference type="NCBI Taxonomy" id="2592655"/>
    <lineage>
        <taxon>Bacteria</taxon>
        <taxon>Pseudomonadati</taxon>
        <taxon>Pseudomonadota</taxon>
        <taxon>Alphaproteobacteria</taxon>
        <taxon>Acetobacterales</taxon>
        <taxon>Acetobacteraceae</taxon>
        <taxon>Acetobacter</taxon>
    </lineage>
</organism>
<sequence length="184" mass="20781">MISKEMTNLPYLNSEENGPTPERAAKSMFSGGRPAREQTIVDALLKAGEITQDCANAADRWYQTWIFAYHGYKEFPDNYVANAEIKHDDLSWLMTRADAAGQLFDVRHALGICTEVRLKAMLVEKLSSRKMASSLFPTISADLGRKKVSAQCAMVLEQLAEFYANQRRDRRGEQRACTRVPFPV</sequence>
<reference evidence="2 3" key="1">
    <citation type="submission" date="2019-09" db="EMBL/GenBank/DDBJ databases">
        <title>Genome sequencing of strain KACC 21233.</title>
        <authorList>
            <person name="Heo J."/>
            <person name="Kim S.-J."/>
            <person name="Kim J.-S."/>
            <person name="Hong S.-B."/>
            <person name="Kwon S.-W."/>
        </authorList>
    </citation>
    <scope>NUCLEOTIDE SEQUENCE [LARGE SCALE GENOMIC DNA]</scope>
    <source>
        <strain evidence="2 3">KACC 21233</strain>
    </source>
</reference>
<dbReference type="RefSeq" id="WP_149279516.1">
    <property type="nucleotide sequence ID" value="NZ_CP043506.1"/>
</dbReference>
<dbReference type="EMBL" id="CP043506">
    <property type="protein sequence ID" value="QEO17840.1"/>
    <property type="molecule type" value="Genomic_DNA"/>
</dbReference>
<name>A0A5C1YRV1_9PROT</name>
<keyword evidence="3" id="KW-1185">Reference proteome</keyword>
<evidence type="ECO:0000256" key="1">
    <source>
        <dbReference type="SAM" id="MobiDB-lite"/>
    </source>
</evidence>
<dbReference type="Proteomes" id="UP000324536">
    <property type="component" value="Chromosome"/>
</dbReference>
<protein>
    <submittedName>
        <fullName evidence="2">Uncharacterized protein</fullName>
    </submittedName>
</protein>
<dbReference type="KEGG" id="acek:FLP30_08935"/>
<evidence type="ECO:0000313" key="2">
    <source>
        <dbReference type="EMBL" id="QEO17840.1"/>
    </source>
</evidence>
<evidence type="ECO:0000313" key="3">
    <source>
        <dbReference type="Proteomes" id="UP000324536"/>
    </source>
</evidence>
<dbReference type="AlphaFoldDB" id="A0A5C1YRV1"/>
<gene>
    <name evidence="2" type="ORF">FLP30_08935</name>
</gene>
<proteinExistence type="predicted"/>
<feature type="region of interest" description="Disordered" evidence="1">
    <location>
        <begin position="1"/>
        <end position="33"/>
    </location>
</feature>